<evidence type="ECO:0000313" key="1">
    <source>
        <dbReference type="EMBL" id="KAA3461558.1"/>
    </source>
</evidence>
<accession>A0A5B6UW98</accession>
<evidence type="ECO:0000313" key="2">
    <source>
        <dbReference type="Proteomes" id="UP000325315"/>
    </source>
</evidence>
<name>A0A5B6UW98_9ROSI</name>
<dbReference type="EMBL" id="SMMG02000009">
    <property type="protein sequence ID" value="KAA3461558.1"/>
    <property type="molecule type" value="Genomic_DNA"/>
</dbReference>
<keyword evidence="2" id="KW-1185">Reference proteome</keyword>
<proteinExistence type="predicted"/>
<organism evidence="1 2">
    <name type="scientific">Gossypium australe</name>
    <dbReference type="NCBI Taxonomy" id="47621"/>
    <lineage>
        <taxon>Eukaryota</taxon>
        <taxon>Viridiplantae</taxon>
        <taxon>Streptophyta</taxon>
        <taxon>Embryophyta</taxon>
        <taxon>Tracheophyta</taxon>
        <taxon>Spermatophyta</taxon>
        <taxon>Magnoliopsida</taxon>
        <taxon>eudicotyledons</taxon>
        <taxon>Gunneridae</taxon>
        <taxon>Pentapetalae</taxon>
        <taxon>rosids</taxon>
        <taxon>malvids</taxon>
        <taxon>Malvales</taxon>
        <taxon>Malvaceae</taxon>
        <taxon>Malvoideae</taxon>
        <taxon>Gossypium</taxon>
    </lineage>
</organism>
<reference evidence="2" key="1">
    <citation type="journal article" date="2019" name="Plant Biotechnol. J.">
        <title>Genome sequencing of the Australian wild diploid species Gossypium australe highlights disease resistance and delayed gland morphogenesis.</title>
        <authorList>
            <person name="Cai Y."/>
            <person name="Cai X."/>
            <person name="Wang Q."/>
            <person name="Wang P."/>
            <person name="Zhang Y."/>
            <person name="Cai C."/>
            <person name="Xu Y."/>
            <person name="Wang K."/>
            <person name="Zhou Z."/>
            <person name="Wang C."/>
            <person name="Geng S."/>
            <person name="Li B."/>
            <person name="Dong Q."/>
            <person name="Hou Y."/>
            <person name="Wang H."/>
            <person name="Ai P."/>
            <person name="Liu Z."/>
            <person name="Yi F."/>
            <person name="Sun M."/>
            <person name="An G."/>
            <person name="Cheng J."/>
            <person name="Zhang Y."/>
            <person name="Shi Q."/>
            <person name="Xie Y."/>
            <person name="Shi X."/>
            <person name="Chang Y."/>
            <person name="Huang F."/>
            <person name="Chen Y."/>
            <person name="Hong S."/>
            <person name="Mi L."/>
            <person name="Sun Q."/>
            <person name="Zhang L."/>
            <person name="Zhou B."/>
            <person name="Peng R."/>
            <person name="Zhang X."/>
            <person name="Liu F."/>
        </authorList>
    </citation>
    <scope>NUCLEOTIDE SEQUENCE [LARGE SCALE GENOMIC DNA]</scope>
    <source>
        <strain evidence="2">cv. PA1801</strain>
    </source>
</reference>
<dbReference type="Proteomes" id="UP000325315">
    <property type="component" value="Unassembled WGS sequence"/>
</dbReference>
<protein>
    <submittedName>
        <fullName evidence="1">Integrase</fullName>
    </submittedName>
</protein>
<comment type="caution">
    <text evidence="1">The sequence shown here is derived from an EMBL/GenBank/DDBJ whole genome shotgun (WGS) entry which is preliminary data.</text>
</comment>
<dbReference type="AlphaFoldDB" id="A0A5B6UW98"/>
<sequence>MVEKCQIFTDHKSLKYLMPQKELNLWLELLKDYNLIIKYHPKKANVVANALSRKSLFALKA</sequence>
<gene>
    <name evidence="1" type="ORF">EPI10_028119</name>
</gene>